<feature type="domain" description="Tyr recombinase" evidence="2">
    <location>
        <begin position="1"/>
        <end position="65"/>
    </location>
</feature>
<accession>X1IA71</accession>
<evidence type="ECO:0000256" key="1">
    <source>
        <dbReference type="ARBA" id="ARBA00023172"/>
    </source>
</evidence>
<gene>
    <name evidence="3" type="ORF">S03H2_55312</name>
</gene>
<dbReference type="InterPro" id="IPR011010">
    <property type="entry name" value="DNA_brk_join_enz"/>
</dbReference>
<name>X1IA71_9ZZZZ</name>
<reference evidence="3" key="1">
    <citation type="journal article" date="2014" name="Front. Microbiol.">
        <title>High frequency of phylogenetically diverse reductive dehalogenase-homologous genes in deep subseafloor sedimentary metagenomes.</title>
        <authorList>
            <person name="Kawai M."/>
            <person name="Futagami T."/>
            <person name="Toyoda A."/>
            <person name="Takaki Y."/>
            <person name="Nishi S."/>
            <person name="Hori S."/>
            <person name="Arai W."/>
            <person name="Tsubouchi T."/>
            <person name="Morono Y."/>
            <person name="Uchiyama I."/>
            <person name="Ito T."/>
            <person name="Fujiyama A."/>
            <person name="Inagaki F."/>
            <person name="Takami H."/>
        </authorList>
    </citation>
    <scope>NUCLEOTIDE SEQUENCE</scope>
    <source>
        <strain evidence="3">Expedition CK06-06</strain>
    </source>
</reference>
<dbReference type="InterPro" id="IPR002104">
    <property type="entry name" value="Integrase_catalytic"/>
</dbReference>
<sequence length="114" mass="13023">FAKVLHKTRLPHIRFHDLRHTHATLMLKQGIHPKIVSERLGHASIAITLDTYSHILPGLQEAAAKSFDELLEPELAQIEDVGKMLAKEVELDGEPRRTRTFNRLIKSQLLFQLS</sequence>
<keyword evidence="1" id="KW-0233">DNA recombination</keyword>
<dbReference type="EMBL" id="BARU01035320">
    <property type="protein sequence ID" value="GAH79326.1"/>
    <property type="molecule type" value="Genomic_DNA"/>
</dbReference>
<dbReference type="PROSITE" id="PS51898">
    <property type="entry name" value="TYR_RECOMBINASE"/>
    <property type="match status" value="1"/>
</dbReference>
<dbReference type="GO" id="GO:0003677">
    <property type="term" value="F:DNA binding"/>
    <property type="evidence" value="ECO:0007669"/>
    <property type="project" value="InterPro"/>
</dbReference>
<evidence type="ECO:0000313" key="3">
    <source>
        <dbReference type="EMBL" id="GAH79326.1"/>
    </source>
</evidence>
<dbReference type="InterPro" id="IPR013762">
    <property type="entry name" value="Integrase-like_cat_sf"/>
</dbReference>
<organism evidence="3">
    <name type="scientific">marine sediment metagenome</name>
    <dbReference type="NCBI Taxonomy" id="412755"/>
    <lineage>
        <taxon>unclassified sequences</taxon>
        <taxon>metagenomes</taxon>
        <taxon>ecological metagenomes</taxon>
    </lineage>
</organism>
<dbReference type="GO" id="GO:0015074">
    <property type="term" value="P:DNA integration"/>
    <property type="evidence" value="ECO:0007669"/>
    <property type="project" value="InterPro"/>
</dbReference>
<dbReference type="AlphaFoldDB" id="X1IA71"/>
<dbReference type="SUPFAM" id="SSF56349">
    <property type="entry name" value="DNA breaking-rejoining enzymes"/>
    <property type="match status" value="1"/>
</dbReference>
<dbReference type="Pfam" id="PF00589">
    <property type="entry name" value="Phage_integrase"/>
    <property type="match status" value="1"/>
</dbReference>
<feature type="non-terminal residue" evidence="3">
    <location>
        <position position="1"/>
    </location>
</feature>
<dbReference type="GO" id="GO:0006310">
    <property type="term" value="P:DNA recombination"/>
    <property type="evidence" value="ECO:0007669"/>
    <property type="project" value="UniProtKB-KW"/>
</dbReference>
<proteinExistence type="predicted"/>
<evidence type="ECO:0000259" key="2">
    <source>
        <dbReference type="PROSITE" id="PS51898"/>
    </source>
</evidence>
<protein>
    <recommendedName>
        <fullName evidence="2">Tyr recombinase domain-containing protein</fullName>
    </recommendedName>
</protein>
<dbReference type="Gene3D" id="1.10.443.10">
    <property type="entry name" value="Intergrase catalytic core"/>
    <property type="match status" value="1"/>
</dbReference>
<comment type="caution">
    <text evidence="3">The sequence shown here is derived from an EMBL/GenBank/DDBJ whole genome shotgun (WGS) entry which is preliminary data.</text>
</comment>